<evidence type="ECO:0000259" key="12">
    <source>
        <dbReference type="PROSITE" id="PS50109"/>
    </source>
</evidence>
<proteinExistence type="predicted"/>
<evidence type="ECO:0000256" key="7">
    <source>
        <dbReference type="ARBA" id="ARBA00022777"/>
    </source>
</evidence>
<evidence type="ECO:0000256" key="10">
    <source>
        <dbReference type="ARBA" id="ARBA00023136"/>
    </source>
</evidence>
<dbReference type="SMART" id="SM00387">
    <property type="entry name" value="HATPase_c"/>
    <property type="match status" value="1"/>
</dbReference>
<dbReference type="SUPFAM" id="SSF55874">
    <property type="entry name" value="ATPase domain of HSP90 chaperone/DNA topoisomerase II/histidine kinase"/>
    <property type="match status" value="1"/>
</dbReference>
<gene>
    <name evidence="13" type="ORF">EF514_07990</name>
</gene>
<dbReference type="GO" id="GO:0016036">
    <property type="term" value="P:cellular response to phosphate starvation"/>
    <property type="evidence" value="ECO:0007669"/>
    <property type="project" value="TreeGrafter"/>
</dbReference>
<accession>A0A437S5Y4</accession>
<dbReference type="EMBL" id="RLIH01000011">
    <property type="protein sequence ID" value="RVU54377.1"/>
    <property type="molecule type" value="Genomic_DNA"/>
</dbReference>
<feature type="transmembrane region" description="Helical" evidence="11">
    <location>
        <begin position="36"/>
        <end position="57"/>
    </location>
</feature>
<dbReference type="RefSeq" id="WP_127724909.1">
    <property type="nucleotide sequence ID" value="NZ_RLIH01000011.1"/>
</dbReference>
<feature type="transmembrane region" description="Helical" evidence="11">
    <location>
        <begin position="12"/>
        <end position="30"/>
    </location>
</feature>
<dbReference type="Gene3D" id="3.30.565.10">
    <property type="entry name" value="Histidine kinase-like ATPase, C-terminal domain"/>
    <property type="match status" value="1"/>
</dbReference>
<evidence type="ECO:0000256" key="9">
    <source>
        <dbReference type="ARBA" id="ARBA00023012"/>
    </source>
</evidence>
<dbReference type="GO" id="GO:0000155">
    <property type="term" value="F:phosphorelay sensor kinase activity"/>
    <property type="evidence" value="ECO:0007669"/>
    <property type="project" value="TreeGrafter"/>
</dbReference>
<dbReference type="Pfam" id="PF02518">
    <property type="entry name" value="HATPase_c"/>
    <property type="match status" value="1"/>
</dbReference>
<dbReference type="InterPro" id="IPR003594">
    <property type="entry name" value="HATPase_dom"/>
</dbReference>
<evidence type="ECO:0000256" key="6">
    <source>
        <dbReference type="ARBA" id="ARBA00022692"/>
    </source>
</evidence>
<dbReference type="GO" id="GO:0004721">
    <property type="term" value="F:phosphoprotein phosphatase activity"/>
    <property type="evidence" value="ECO:0007669"/>
    <property type="project" value="TreeGrafter"/>
</dbReference>
<name>A0A437S5Y4_9FIRM</name>
<dbReference type="PRINTS" id="PR00344">
    <property type="entry name" value="BCTRLSENSOR"/>
</dbReference>
<keyword evidence="8 11" id="KW-1133">Transmembrane helix</keyword>
<comment type="caution">
    <text evidence="13">The sequence shown here is derived from an EMBL/GenBank/DDBJ whole genome shotgun (WGS) entry which is preliminary data.</text>
</comment>
<keyword evidence="10 11" id="KW-0472">Membrane</keyword>
<evidence type="ECO:0000256" key="1">
    <source>
        <dbReference type="ARBA" id="ARBA00000085"/>
    </source>
</evidence>
<dbReference type="OrthoDB" id="9780487at2"/>
<dbReference type="AlphaFoldDB" id="A0A437S5Y4"/>
<keyword evidence="6 11" id="KW-0812">Transmembrane</keyword>
<evidence type="ECO:0000313" key="14">
    <source>
        <dbReference type="Proteomes" id="UP000288812"/>
    </source>
</evidence>
<evidence type="ECO:0000256" key="4">
    <source>
        <dbReference type="ARBA" id="ARBA00022475"/>
    </source>
</evidence>
<dbReference type="InterPro" id="IPR036890">
    <property type="entry name" value="HATPase_C_sf"/>
</dbReference>
<comment type="catalytic activity">
    <reaction evidence="1">
        <text>ATP + protein L-histidine = ADP + protein N-phospho-L-histidine.</text>
        <dbReference type="EC" id="2.7.13.3"/>
    </reaction>
</comment>
<evidence type="ECO:0000256" key="11">
    <source>
        <dbReference type="SAM" id="Phobius"/>
    </source>
</evidence>
<comment type="subcellular location">
    <subcellularLocation>
        <location evidence="2">Cell membrane</location>
        <topology evidence="2">Multi-pass membrane protein</topology>
    </subcellularLocation>
</comment>
<evidence type="ECO:0000313" key="13">
    <source>
        <dbReference type="EMBL" id="RVU54377.1"/>
    </source>
</evidence>
<dbReference type="PANTHER" id="PTHR45453:SF2">
    <property type="entry name" value="HISTIDINE KINASE"/>
    <property type="match status" value="1"/>
</dbReference>
<keyword evidence="7 13" id="KW-0418">Kinase</keyword>
<dbReference type="PANTHER" id="PTHR45453">
    <property type="entry name" value="PHOSPHATE REGULON SENSOR PROTEIN PHOR"/>
    <property type="match status" value="1"/>
</dbReference>
<dbReference type="InterPro" id="IPR050351">
    <property type="entry name" value="BphY/WalK/GraS-like"/>
</dbReference>
<dbReference type="InterPro" id="IPR005467">
    <property type="entry name" value="His_kinase_dom"/>
</dbReference>
<organism evidence="13 14">
    <name type="scientific">Anaerosphaera multitolerans</name>
    <dbReference type="NCBI Taxonomy" id="2487351"/>
    <lineage>
        <taxon>Bacteria</taxon>
        <taxon>Bacillati</taxon>
        <taxon>Bacillota</taxon>
        <taxon>Tissierellia</taxon>
        <taxon>Tissierellales</taxon>
        <taxon>Peptoniphilaceae</taxon>
        <taxon>Anaerosphaera</taxon>
    </lineage>
</organism>
<keyword evidence="9" id="KW-0902">Two-component regulatory system</keyword>
<protein>
    <recommendedName>
        <fullName evidence="3">histidine kinase</fullName>
        <ecNumber evidence="3">2.7.13.3</ecNumber>
    </recommendedName>
</protein>
<dbReference type="Proteomes" id="UP000288812">
    <property type="component" value="Unassembled WGS sequence"/>
</dbReference>
<reference evidence="13 14" key="1">
    <citation type="submission" date="2018-11" db="EMBL/GenBank/DDBJ databases">
        <title>Genome sequencing and assembly of Anaerosphaera sp. nov., GS7-6-2.</title>
        <authorList>
            <person name="Rettenmaier R."/>
            <person name="Liebl W."/>
            <person name="Zverlov V."/>
        </authorList>
    </citation>
    <scope>NUCLEOTIDE SEQUENCE [LARGE SCALE GENOMIC DNA]</scope>
    <source>
        <strain evidence="13 14">GS7-6-2</strain>
    </source>
</reference>
<sequence>MLKKYFENNWEIIFYLWITRVLVSVLMVLSGAKLEMFLLTIILYFVFDFIYFGLKFLSFKKEREQLKNLVSNIEHHYYIHELVKRPKSEEGAMYFDLMKLSSQDMVREIRYNNEKLKESREFIEEWIHEMKTPITSLKIMGESVADKKGFYEELKRLEDILNLSLNYIRLDTLEKDYHVESVNIFDSIHEIIIAEKQWIREKGITLEINVNSKTFIKTDGKWLSFILNQIIINSIKYSKNGGSIKIDEEIEDFNYILYIEDRGVGIPKSDLPRIFEKGFTGSGVQRKSASGLGLYLAKRCADKMNVKIDVQSKESEYTSFRLSFPVAIEPFNTVS</sequence>
<keyword evidence="14" id="KW-1185">Reference proteome</keyword>
<feature type="domain" description="Histidine kinase" evidence="12">
    <location>
        <begin position="125"/>
        <end position="328"/>
    </location>
</feature>
<keyword evidence="5" id="KW-0808">Transferase</keyword>
<evidence type="ECO:0000256" key="8">
    <source>
        <dbReference type="ARBA" id="ARBA00022989"/>
    </source>
</evidence>
<evidence type="ECO:0000256" key="5">
    <source>
        <dbReference type="ARBA" id="ARBA00022679"/>
    </source>
</evidence>
<evidence type="ECO:0000256" key="3">
    <source>
        <dbReference type="ARBA" id="ARBA00012438"/>
    </source>
</evidence>
<dbReference type="PROSITE" id="PS50109">
    <property type="entry name" value="HIS_KIN"/>
    <property type="match status" value="1"/>
</dbReference>
<evidence type="ECO:0000256" key="2">
    <source>
        <dbReference type="ARBA" id="ARBA00004651"/>
    </source>
</evidence>
<dbReference type="InterPro" id="IPR004358">
    <property type="entry name" value="Sig_transdc_His_kin-like_C"/>
</dbReference>
<dbReference type="GO" id="GO:0005886">
    <property type="term" value="C:plasma membrane"/>
    <property type="evidence" value="ECO:0007669"/>
    <property type="project" value="UniProtKB-SubCell"/>
</dbReference>
<keyword evidence="4" id="KW-1003">Cell membrane</keyword>
<dbReference type="EC" id="2.7.13.3" evidence="3"/>